<dbReference type="STRING" id="8496.A0A151NGP8"/>
<keyword evidence="3" id="KW-1185">Reference proteome</keyword>
<keyword evidence="1" id="KW-0472">Membrane</keyword>
<comment type="caution">
    <text evidence="2">The sequence shown here is derived from an EMBL/GenBank/DDBJ whole genome shotgun (WGS) entry which is preliminary data.</text>
</comment>
<dbReference type="AlphaFoldDB" id="A0A151NGP8"/>
<gene>
    <name evidence="2" type="ORF">Y1Q_0011971</name>
</gene>
<feature type="transmembrane region" description="Helical" evidence="1">
    <location>
        <begin position="64"/>
        <end position="83"/>
    </location>
</feature>
<organism evidence="2 3">
    <name type="scientific">Alligator mississippiensis</name>
    <name type="common">American alligator</name>
    <dbReference type="NCBI Taxonomy" id="8496"/>
    <lineage>
        <taxon>Eukaryota</taxon>
        <taxon>Metazoa</taxon>
        <taxon>Chordata</taxon>
        <taxon>Craniata</taxon>
        <taxon>Vertebrata</taxon>
        <taxon>Euteleostomi</taxon>
        <taxon>Archelosauria</taxon>
        <taxon>Archosauria</taxon>
        <taxon>Crocodylia</taxon>
        <taxon>Alligatoridae</taxon>
        <taxon>Alligatorinae</taxon>
        <taxon>Alligator</taxon>
    </lineage>
</organism>
<proteinExistence type="predicted"/>
<reference evidence="2 3" key="1">
    <citation type="journal article" date="2012" name="Genome Biol.">
        <title>Sequencing three crocodilian genomes to illuminate the evolution of archosaurs and amniotes.</title>
        <authorList>
            <person name="St John J.A."/>
            <person name="Braun E.L."/>
            <person name="Isberg S.R."/>
            <person name="Miles L.G."/>
            <person name="Chong A.Y."/>
            <person name="Gongora J."/>
            <person name="Dalzell P."/>
            <person name="Moran C."/>
            <person name="Bed'hom B."/>
            <person name="Abzhanov A."/>
            <person name="Burgess S.C."/>
            <person name="Cooksey A.M."/>
            <person name="Castoe T.A."/>
            <person name="Crawford N.G."/>
            <person name="Densmore L.D."/>
            <person name="Drew J.C."/>
            <person name="Edwards S.V."/>
            <person name="Faircloth B.C."/>
            <person name="Fujita M.K."/>
            <person name="Greenwold M.J."/>
            <person name="Hoffmann F.G."/>
            <person name="Howard J.M."/>
            <person name="Iguchi T."/>
            <person name="Janes D.E."/>
            <person name="Khan S.Y."/>
            <person name="Kohno S."/>
            <person name="de Koning A.J."/>
            <person name="Lance S.L."/>
            <person name="McCarthy F.M."/>
            <person name="McCormack J.E."/>
            <person name="Merchant M.E."/>
            <person name="Peterson D.G."/>
            <person name="Pollock D.D."/>
            <person name="Pourmand N."/>
            <person name="Raney B.J."/>
            <person name="Roessler K.A."/>
            <person name="Sanford J.R."/>
            <person name="Sawyer R.H."/>
            <person name="Schmidt C.J."/>
            <person name="Triplett E.W."/>
            <person name="Tuberville T.D."/>
            <person name="Venegas-Anaya M."/>
            <person name="Howard J.T."/>
            <person name="Jarvis E.D."/>
            <person name="Guillette L.J.Jr."/>
            <person name="Glenn T.C."/>
            <person name="Green R.E."/>
            <person name="Ray D.A."/>
        </authorList>
    </citation>
    <scope>NUCLEOTIDE SEQUENCE [LARGE SCALE GENOMIC DNA]</scope>
    <source>
        <strain evidence="2">KSC_2009_1</strain>
    </source>
</reference>
<keyword evidence="1" id="KW-0812">Transmembrane</keyword>
<keyword evidence="1" id="KW-1133">Transmembrane helix</keyword>
<name>A0A151NGP8_ALLMI</name>
<protein>
    <submittedName>
        <fullName evidence="2">Uncharacterized protein</fullName>
    </submittedName>
</protein>
<accession>A0A151NGP8</accession>
<evidence type="ECO:0000313" key="2">
    <source>
        <dbReference type="EMBL" id="KYO35972.1"/>
    </source>
</evidence>
<dbReference type="Proteomes" id="UP000050525">
    <property type="component" value="Unassembled WGS sequence"/>
</dbReference>
<sequence length="173" mass="18977">MAHSALLVDAFVAGSRSLHPSNSTADGVLGSRRLLQYAQEEEEDGVLYVEYRPPALDTIRLPRYVVYLLMAAAIVVVVAYAIVGHLIKDLVHDFADWAFGPKAEEEKRVHELNLVDAVSEDEAWPDEIAVVVDDNQIGKIAGLLPGMEDTPVQPPAAPRGSISFADSHKKRFF</sequence>
<evidence type="ECO:0000256" key="1">
    <source>
        <dbReference type="SAM" id="Phobius"/>
    </source>
</evidence>
<evidence type="ECO:0000313" key="3">
    <source>
        <dbReference type="Proteomes" id="UP000050525"/>
    </source>
</evidence>
<dbReference type="EMBL" id="AKHW03003034">
    <property type="protein sequence ID" value="KYO35972.1"/>
    <property type="molecule type" value="Genomic_DNA"/>
</dbReference>